<evidence type="ECO:0000259" key="1">
    <source>
        <dbReference type="Pfam" id="PF13679"/>
    </source>
</evidence>
<comment type="caution">
    <text evidence="2">The sequence shown here is derived from an EMBL/GenBank/DDBJ whole genome shotgun (WGS) entry which is preliminary data.</text>
</comment>
<protein>
    <recommendedName>
        <fullName evidence="1">Methyltransferase domain-containing protein</fullName>
    </recommendedName>
</protein>
<dbReference type="Proteomes" id="UP000016570">
    <property type="component" value="Unassembled WGS sequence"/>
</dbReference>
<name>U3B864_VIBPR</name>
<proteinExistence type="predicted"/>
<reference evidence="2 3" key="1">
    <citation type="submission" date="2013-09" db="EMBL/GenBank/DDBJ databases">
        <title>Whole genome shotgun sequence of Vibrio proteolyticus NBRC 13287.</title>
        <authorList>
            <person name="Isaki S."/>
            <person name="Hosoyama A."/>
            <person name="Numata M."/>
            <person name="Hashimoto M."/>
            <person name="Hosoyama Y."/>
            <person name="Tsuchikane K."/>
            <person name="Noguchi M."/>
            <person name="Hirakata S."/>
            <person name="Ichikawa N."/>
            <person name="Ohji S."/>
            <person name="Yamazoe A."/>
            <person name="Fujita N."/>
        </authorList>
    </citation>
    <scope>NUCLEOTIDE SEQUENCE [LARGE SCALE GENOMIC DNA]</scope>
    <source>
        <strain evidence="2 3">NBRC 13287</strain>
    </source>
</reference>
<feature type="domain" description="Methyltransferase" evidence="1">
    <location>
        <begin position="116"/>
        <end position="229"/>
    </location>
</feature>
<dbReference type="STRING" id="1219065.VPR01S_02_02850"/>
<dbReference type="EMBL" id="BATJ01000002">
    <property type="protein sequence ID" value="GAD66034.1"/>
    <property type="molecule type" value="Genomic_DNA"/>
</dbReference>
<sequence>MLSRFHVLDQLLTDYQLLWRFEPFHHSRQAEPAWQTQYPQLSEWLSQLSPADVEYYKSSPQALQAKVTQCLPELHVLTEAVALEPADVSTLSLDRGIDSGIPGRKLTQILAMGQAALKAHSGSEWLEWCAGKGFLGRILASQSRQNVTSFEFQACLCESGQRDADKRALPMQFVQGDAFGAESDDVFNTRQHAVALHACGDLHVALMHKSVRFGLPAITLSPCCYHLIEGESYRPLSSLGQNSSLALTRQELRIPLQETVTGGERVRRHRFQEMVYRLGFDLLLRSELSLQQYLPIPSIRKSMLADGFEVFCRWAAEQKQMILPDCDWAYYHEQAERRFWHMERLSLIQDIFRRPLEMWLVMDKASYLNEQGYRVSISEFCRRDITPRNILIHAERGFGQ</sequence>
<dbReference type="PANTHER" id="PTHR13369:SF0">
    <property type="entry name" value="GLUTATHIONE S-TRANSFERASE C-TERMINAL DOMAIN-CONTAINING PROTEIN"/>
    <property type="match status" value="1"/>
</dbReference>
<accession>U3B864</accession>
<dbReference type="InterPro" id="IPR025714">
    <property type="entry name" value="Methyltranfer_dom"/>
</dbReference>
<dbReference type="SUPFAM" id="SSF53335">
    <property type="entry name" value="S-adenosyl-L-methionine-dependent methyltransferases"/>
    <property type="match status" value="1"/>
</dbReference>
<keyword evidence="3" id="KW-1185">Reference proteome</keyword>
<dbReference type="InterPro" id="IPR029063">
    <property type="entry name" value="SAM-dependent_MTases_sf"/>
</dbReference>
<dbReference type="eggNOG" id="ENOG502Z7Q4">
    <property type="taxonomic scope" value="Bacteria"/>
</dbReference>
<evidence type="ECO:0000313" key="2">
    <source>
        <dbReference type="EMBL" id="GAD66034.1"/>
    </source>
</evidence>
<dbReference type="RefSeq" id="WP_021704025.1">
    <property type="nucleotide sequence ID" value="NZ_BATJ01000002.1"/>
</dbReference>
<organism evidence="2 3">
    <name type="scientific">Vibrio proteolyticus NBRC 13287</name>
    <dbReference type="NCBI Taxonomy" id="1219065"/>
    <lineage>
        <taxon>Bacteria</taxon>
        <taxon>Pseudomonadati</taxon>
        <taxon>Pseudomonadota</taxon>
        <taxon>Gammaproteobacteria</taxon>
        <taxon>Vibrionales</taxon>
        <taxon>Vibrionaceae</taxon>
        <taxon>Vibrio</taxon>
    </lineage>
</organism>
<dbReference type="AlphaFoldDB" id="U3B864"/>
<dbReference type="Pfam" id="PF13679">
    <property type="entry name" value="Methyltransf_32"/>
    <property type="match status" value="1"/>
</dbReference>
<evidence type="ECO:0000313" key="3">
    <source>
        <dbReference type="Proteomes" id="UP000016570"/>
    </source>
</evidence>
<gene>
    <name evidence="2" type="ORF">VPR01S_02_02850</name>
</gene>
<dbReference type="PANTHER" id="PTHR13369">
    <property type="match status" value="1"/>
</dbReference>